<protein>
    <submittedName>
        <fullName evidence="12">Uncharacterized protein Fancm</fullName>
    </submittedName>
</protein>
<feature type="region of interest" description="Disordered" evidence="8">
    <location>
        <begin position="1171"/>
        <end position="1206"/>
    </location>
</feature>
<dbReference type="CDD" id="cd12091">
    <property type="entry name" value="FANCM_ID"/>
    <property type="match status" value="1"/>
</dbReference>
<keyword evidence="3" id="KW-0547">Nucleotide-binding</keyword>
<organism evidence="11 12">
    <name type="scientific">Fopius arisanus</name>
    <dbReference type="NCBI Taxonomy" id="64838"/>
    <lineage>
        <taxon>Eukaryota</taxon>
        <taxon>Metazoa</taxon>
        <taxon>Ecdysozoa</taxon>
        <taxon>Arthropoda</taxon>
        <taxon>Hexapoda</taxon>
        <taxon>Insecta</taxon>
        <taxon>Pterygota</taxon>
        <taxon>Neoptera</taxon>
        <taxon>Endopterygota</taxon>
        <taxon>Hymenoptera</taxon>
        <taxon>Apocrita</taxon>
        <taxon>Ichneumonoidea</taxon>
        <taxon>Braconidae</taxon>
        <taxon>Opiinae</taxon>
        <taxon>Fopius</taxon>
    </lineage>
</organism>
<evidence type="ECO:0000256" key="8">
    <source>
        <dbReference type="SAM" id="MobiDB-lite"/>
    </source>
</evidence>
<keyword evidence="6" id="KW-0067">ATP-binding</keyword>
<dbReference type="PROSITE" id="PS51192">
    <property type="entry name" value="HELICASE_ATP_BIND_1"/>
    <property type="match status" value="1"/>
</dbReference>
<feature type="compositionally biased region" description="Low complexity" evidence="8">
    <location>
        <begin position="1040"/>
        <end position="1050"/>
    </location>
</feature>
<feature type="region of interest" description="Disordered" evidence="8">
    <location>
        <begin position="1365"/>
        <end position="1465"/>
    </location>
</feature>
<gene>
    <name evidence="12" type="primary">Fancm</name>
</gene>
<evidence type="ECO:0000256" key="5">
    <source>
        <dbReference type="ARBA" id="ARBA00022806"/>
    </source>
</evidence>
<dbReference type="InterPro" id="IPR014001">
    <property type="entry name" value="Helicase_ATP-bd"/>
</dbReference>
<dbReference type="GO" id="GO:0009378">
    <property type="term" value="F:four-way junction helicase activity"/>
    <property type="evidence" value="ECO:0007669"/>
    <property type="project" value="TreeGrafter"/>
</dbReference>
<dbReference type="GO" id="GO:0036297">
    <property type="term" value="P:interstrand cross-link repair"/>
    <property type="evidence" value="ECO:0007669"/>
    <property type="project" value="TreeGrafter"/>
</dbReference>
<dbReference type="GO" id="GO:0043138">
    <property type="term" value="F:3'-5' DNA helicase activity"/>
    <property type="evidence" value="ECO:0007669"/>
    <property type="project" value="InterPro"/>
</dbReference>
<evidence type="ECO:0000256" key="6">
    <source>
        <dbReference type="ARBA" id="ARBA00022840"/>
    </source>
</evidence>
<dbReference type="InterPro" id="IPR001650">
    <property type="entry name" value="Helicase_C-like"/>
</dbReference>
<dbReference type="CDD" id="cd18033">
    <property type="entry name" value="DEXDc_FANCM"/>
    <property type="match status" value="1"/>
</dbReference>
<evidence type="ECO:0000313" key="12">
    <source>
        <dbReference type="RefSeq" id="XP_011310630.1"/>
    </source>
</evidence>
<feature type="region of interest" description="Disordered" evidence="8">
    <location>
        <begin position="569"/>
        <end position="620"/>
    </location>
</feature>
<evidence type="ECO:0000256" key="4">
    <source>
        <dbReference type="ARBA" id="ARBA00022801"/>
    </source>
</evidence>
<dbReference type="FunFam" id="3.40.50.300:FF:000861">
    <property type="entry name" value="Fanconi anemia, complementation group M"/>
    <property type="match status" value="1"/>
</dbReference>
<dbReference type="GO" id="GO:0016787">
    <property type="term" value="F:hydrolase activity"/>
    <property type="evidence" value="ECO:0007669"/>
    <property type="project" value="UniProtKB-KW"/>
</dbReference>
<keyword evidence="5" id="KW-0347">Helicase</keyword>
<dbReference type="RefSeq" id="XP_011310630.1">
    <property type="nucleotide sequence ID" value="XM_011312328.1"/>
</dbReference>
<dbReference type="Gene3D" id="3.40.50.300">
    <property type="entry name" value="P-loop containing nucleotide triphosphate hydrolases"/>
    <property type="match status" value="2"/>
</dbReference>
<accession>A0A9R1TJK9</accession>
<dbReference type="SMART" id="SM00490">
    <property type="entry name" value="HELICc"/>
    <property type="match status" value="1"/>
</dbReference>
<feature type="domain" description="Helicase ATP-binding" evidence="9">
    <location>
        <begin position="49"/>
        <end position="217"/>
    </location>
</feature>
<dbReference type="InterPro" id="IPR027417">
    <property type="entry name" value="P-loop_NTPase"/>
</dbReference>
<feature type="compositionally biased region" description="Acidic residues" evidence="8">
    <location>
        <begin position="1434"/>
        <end position="1456"/>
    </location>
</feature>
<name>A0A9R1TJK9_9HYME</name>
<dbReference type="PANTHER" id="PTHR14025">
    <property type="entry name" value="FANCONI ANEMIA GROUP M FANCM FAMILY MEMBER"/>
    <property type="match status" value="1"/>
</dbReference>
<dbReference type="Proteomes" id="UP000694866">
    <property type="component" value="Unplaced"/>
</dbReference>
<feature type="region of interest" description="Disordered" evidence="8">
    <location>
        <begin position="1033"/>
        <end position="1055"/>
    </location>
</feature>
<dbReference type="PROSITE" id="PS51194">
    <property type="entry name" value="HELICASE_CTER"/>
    <property type="match status" value="1"/>
</dbReference>
<keyword evidence="7" id="KW-0539">Nucleus</keyword>
<dbReference type="InterPro" id="IPR039686">
    <property type="entry name" value="FANCM/Mph1-like_ID"/>
</dbReference>
<feature type="compositionally biased region" description="Polar residues" evidence="8">
    <location>
        <begin position="1177"/>
        <end position="1191"/>
    </location>
</feature>
<evidence type="ECO:0000256" key="7">
    <source>
        <dbReference type="ARBA" id="ARBA00023242"/>
    </source>
</evidence>
<evidence type="ECO:0000259" key="9">
    <source>
        <dbReference type="PROSITE" id="PS51192"/>
    </source>
</evidence>
<keyword evidence="11" id="KW-1185">Reference proteome</keyword>
<dbReference type="GO" id="GO:0000400">
    <property type="term" value="F:four-way junction DNA binding"/>
    <property type="evidence" value="ECO:0007669"/>
    <property type="project" value="TreeGrafter"/>
</dbReference>
<dbReference type="CTD" id="57697"/>
<sequence length="1631" mass="185404">MEHSYKAMDLLSQLPLLSSAEETEGFDCQAGNRWIYPENLPVRKYQFTIVKTALFNNTLVCLPTGLGKTFIAAVVMYNYFRWYPKGIIVFLAPTKPLVAQQIEACHDIMGIPTSETVELTGATNQTKRATAWREHRVIFATPQTFQKDLERSIVPTNFIKCIVIDEAHKALGKHAYSESIRMMHQANPYFRILALSATPGSKLEAVQEVIRNLRITHLELRDDTSPDIIPYINERKLEIILVGLGQDLFQFKEKYIEIMDRHVKILLQHKVLTTSTAHISKGRIFHILNEYKSRAQKSNNHGIIMKTLNILLTMYHAYELIIRHGLRAFIHFYQNHSDKFWLDNETELQELLENIKIYLGPFPEAGPFMDGSVTEVPENLVFGHGKFETLRSLLINHFKRAENKENNTRAIVFTEYRDIVNEVYILLLQCRPFIRPQVFVGQAGLKQKQQKKALEDFRSNQVNVLISTSVGEEGLDVGEVDLIVCFDISQHSPTRLVQRMGRTGRKRNGHIIVLVTDGKEHQTLQAALAKRDSMNNKVLHSSGVISALHNSSPRMIPEDIEPEVQKLHMTVLPKGPPEKKGRKRKTPLETEKKTKRASKSRNQKNSDESGKNGGQGGSLMRFLTTVSNDNDEVDDGIVVPRLQKTRMSPQDGSQPLRTNSISLGVVKQADVKLLTNDNETLEFLTLCATRQSAKDDNNNENQENRNFVIPYVPETLNCKNNFFSDLRIPDEEILNCLETVKEFEKPVEDEFTQMTPGIIFADNYSPEDFMDCGNKFEDLLDTSESDREGQCDEKESPPLESVDWKHDNINEIDDKSTEKNLRVNCVISSHSEAVVDDFSEKEIQQNSDIHTRELKSSLKGIDTRENNQFPECLTEGAFENILDESSDEDLDATQFNLESITTGVKNPEVVIESNGNKTNSDRRKVDEELINTRPMEMEIDEPIADIFSSSPVLVDAEDIEIIPLSQLPHHSTNLKPQINNVNLLNDNTEIVDIDETQIEQTIDVNYGNKIKPKLSLSTINQMKRNPQKDIHSFTGQSQVSSHSNDKSTSSNGPRTELNLQKKIKHFTSPCVTQNSLNKSIKISSHPVMNSTHSEKNAQSRNDIAEVNLTDLDDDFEFSEDMAKIETMPQVSILSECFNPQPSSSFATLTNQKPDSDTLHLPNENSKLIKAHAVERQWPSNRTSSKNSNTGWDQERNKDSTKKSFPYRADLTKALNRSQTPKQSSDKNRLISILNSTVVPGAKKSDKINKMFEDDLDDFDWSSDFEVSETKTTESKFFKGNTKTLSKISDSTGSSGEFSSSKYFNKPRDKFQNEAQPCSSLKNDKLAAIRATLFSKPSKEFITRSNSDSDDDFSSTKIEKTAFRRFSSKTSDNDPEIVNTKDKKIITASNGNNSAVRQGMPQKFDKRVRSQSRNSSMKPKSSMGKRRDRAKSNFIDDEAEESGDCYEVTDDSDEDDGGDLKDFVSHTQVHDDSVDMKAYYLQSTRSPKKRSGFHLKRPKTPPPDLQIFSQTVEPDTYLYDSFCVSASQEEDEVFNQDSSEEITIIEELDHKSRNKRKRGDSMDFKGKRRRIQMLEDDSSDDETERLRAAIFEESMMLKKRITDHSILVPLTDLGESFKSESLHQTYMVTELK</sequence>
<dbReference type="InterPro" id="IPR044749">
    <property type="entry name" value="FANCM_DEXDc"/>
</dbReference>
<dbReference type="GeneID" id="105271028"/>
<dbReference type="PANTHER" id="PTHR14025:SF20">
    <property type="entry name" value="FANCONI ANEMIA GROUP M PROTEIN"/>
    <property type="match status" value="1"/>
</dbReference>
<dbReference type="SUPFAM" id="SSF52540">
    <property type="entry name" value="P-loop containing nucleoside triphosphate hydrolases"/>
    <property type="match status" value="1"/>
</dbReference>
<feature type="compositionally biased region" description="Basic residues" evidence="8">
    <location>
        <begin position="593"/>
        <end position="602"/>
    </location>
</feature>
<dbReference type="Pfam" id="PF00271">
    <property type="entry name" value="Helicase_C"/>
    <property type="match status" value="1"/>
</dbReference>
<comment type="subcellular location">
    <subcellularLocation>
        <location evidence="1">Nucleus</location>
    </subcellularLocation>
</comment>
<dbReference type="Gene3D" id="1.20.1320.20">
    <property type="entry name" value="hef helicase domain"/>
    <property type="match status" value="1"/>
</dbReference>
<feature type="compositionally biased region" description="Basic residues" evidence="8">
    <location>
        <begin position="1485"/>
        <end position="1498"/>
    </location>
</feature>
<dbReference type="GO" id="GO:0045003">
    <property type="term" value="P:double-strand break repair via synthesis-dependent strand annealing"/>
    <property type="evidence" value="ECO:0007669"/>
    <property type="project" value="TreeGrafter"/>
</dbReference>
<evidence type="ECO:0000313" key="11">
    <source>
        <dbReference type="Proteomes" id="UP000694866"/>
    </source>
</evidence>
<comment type="similarity">
    <text evidence="2">Belongs to the DEAD box helicase family. DEAH subfamily. FANCM sub-subfamily.</text>
</comment>
<evidence type="ECO:0000256" key="1">
    <source>
        <dbReference type="ARBA" id="ARBA00004123"/>
    </source>
</evidence>
<keyword evidence="4" id="KW-0378">Hydrolase</keyword>
<reference evidence="12" key="1">
    <citation type="submission" date="2025-08" db="UniProtKB">
        <authorList>
            <consortium name="RefSeq"/>
        </authorList>
    </citation>
    <scope>IDENTIFICATION</scope>
    <source>
        <strain evidence="12">USDA-PBARC FA_bdor</strain>
        <tissue evidence="12">Whole organism</tissue>
    </source>
</reference>
<dbReference type="InterPro" id="IPR011545">
    <property type="entry name" value="DEAD/DEAH_box_helicase_dom"/>
</dbReference>
<feature type="compositionally biased region" description="Basic and acidic residues" evidence="8">
    <location>
        <begin position="1192"/>
        <end position="1201"/>
    </location>
</feature>
<dbReference type="SMART" id="SM00487">
    <property type="entry name" value="DEXDc"/>
    <property type="match status" value="1"/>
</dbReference>
<dbReference type="GO" id="GO:0005524">
    <property type="term" value="F:ATP binding"/>
    <property type="evidence" value="ECO:0007669"/>
    <property type="project" value="UniProtKB-KW"/>
</dbReference>
<evidence type="ECO:0000259" key="10">
    <source>
        <dbReference type="PROSITE" id="PS51194"/>
    </source>
</evidence>
<feature type="region of interest" description="Disordered" evidence="8">
    <location>
        <begin position="1552"/>
        <end position="1578"/>
    </location>
</feature>
<dbReference type="OrthoDB" id="6513042at2759"/>
<feature type="domain" description="Helicase C-terminal" evidence="10">
    <location>
        <begin position="389"/>
        <end position="552"/>
    </location>
</feature>
<dbReference type="Pfam" id="PF00270">
    <property type="entry name" value="DEAD"/>
    <property type="match status" value="1"/>
</dbReference>
<dbReference type="GO" id="GO:0005634">
    <property type="term" value="C:nucleus"/>
    <property type="evidence" value="ECO:0007669"/>
    <property type="project" value="UniProtKB-SubCell"/>
</dbReference>
<feature type="region of interest" description="Disordered" evidence="8">
    <location>
        <begin position="1482"/>
        <end position="1505"/>
    </location>
</feature>
<evidence type="ECO:0000256" key="3">
    <source>
        <dbReference type="ARBA" id="ARBA00022741"/>
    </source>
</evidence>
<proteinExistence type="inferred from homology"/>
<evidence type="ECO:0000256" key="2">
    <source>
        <dbReference type="ARBA" id="ARBA00009889"/>
    </source>
</evidence>
<dbReference type="KEGG" id="fas:105271028"/>
<feature type="compositionally biased region" description="Polar residues" evidence="8">
    <location>
        <begin position="1386"/>
        <end position="1395"/>
    </location>
</feature>